<protein>
    <submittedName>
        <fullName evidence="1">Uncharacterized protein</fullName>
    </submittedName>
</protein>
<accession>A0A392SXB3</accession>
<name>A0A392SXB3_9FABA</name>
<evidence type="ECO:0000313" key="2">
    <source>
        <dbReference type="Proteomes" id="UP000265520"/>
    </source>
</evidence>
<organism evidence="1 2">
    <name type="scientific">Trifolium medium</name>
    <dbReference type="NCBI Taxonomy" id="97028"/>
    <lineage>
        <taxon>Eukaryota</taxon>
        <taxon>Viridiplantae</taxon>
        <taxon>Streptophyta</taxon>
        <taxon>Embryophyta</taxon>
        <taxon>Tracheophyta</taxon>
        <taxon>Spermatophyta</taxon>
        <taxon>Magnoliopsida</taxon>
        <taxon>eudicotyledons</taxon>
        <taxon>Gunneridae</taxon>
        <taxon>Pentapetalae</taxon>
        <taxon>rosids</taxon>
        <taxon>fabids</taxon>
        <taxon>Fabales</taxon>
        <taxon>Fabaceae</taxon>
        <taxon>Papilionoideae</taxon>
        <taxon>50 kb inversion clade</taxon>
        <taxon>NPAAA clade</taxon>
        <taxon>Hologalegina</taxon>
        <taxon>IRL clade</taxon>
        <taxon>Trifolieae</taxon>
        <taxon>Trifolium</taxon>
    </lineage>
</organism>
<evidence type="ECO:0000313" key="1">
    <source>
        <dbReference type="EMBL" id="MCI52540.1"/>
    </source>
</evidence>
<dbReference type="EMBL" id="LXQA010448831">
    <property type="protein sequence ID" value="MCI52540.1"/>
    <property type="molecule type" value="Genomic_DNA"/>
</dbReference>
<comment type="caution">
    <text evidence="1">The sequence shown here is derived from an EMBL/GenBank/DDBJ whole genome shotgun (WGS) entry which is preliminary data.</text>
</comment>
<dbReference type="Proteomes" id="UP000265520">
    <property type="component" value="Unassembled WGS sequence"/>
</dbReference>
<dbReference type="AlphaFoldDB" id="A0A392SXB3"/>
<reference evidence="1 2" key="1">
    <citation type="journal article" date="2018" name="Front. Plant Sci.">
        <title>Red Clover (Trifolium pratense) and Zigzag Clover (T. medium) - A Picture of Genomic Similarities and Differences.</title>
        <authorList>
            <person name="Dluhosova J."/>
            <person name="Istvanek J."/>
            <person name="Nedelnik J."/>
            <person name="Repkova J."/>
        </authorList>
    </citation>
    <scope>NUCLEOTIDE SEQUENCE [LARGE SCALE GENOMIC DNA]</scope>
    <source>
        <strain evidence="2">cv. 10/8</strain>
        <tissue evidence="1">Leaf</tissue>
    </source>
</reference>
<sequence length="67" mass="7680">MLTWRRRLGKLTALAEVQATYNATLLAADCRRRSERYQSRGIDVSFSHLATQQQPNSVWIEEGDILS</sequence>
<keyword evidence="2" id="KW-1185">Reference proteome</keyword>
<proteinExistence type="predicted"/>